<evidence type="ECO:0000256" key="4">
    <source>
        <dbReference type="ARBA" id="ARBA00022695"/>
    </source>
</evidence>
<evidence type="ECO:0000256" key="5">
    <source>
        <dbReference type="ARBA" id="ARBA00023163"/>
    </source>
</evidence>
<accession>A0A9W9YL82</accession>
<dbReference type="AlphaFoldDB" id="A0A9W9YL82"/>
<dbReference type="InterPro" id="IPR007073">
    <property type="entry name" value="RNA_pol_Rpb1_7"/>
</dbReference>
<dbReference type="GO" id="GO:0003677">
    <property type="term" value="F:DNA binding"/>
    <property type="evidence" value="ECO:0007669"/>
    <property type="project" value="InterPro"/>
</dbReference>
<evidence type="ECO:0000259" key="6">
    <source>
        <dbReference type="Pfam" id="PF04990"/>
    </source>
</evidence>
<dbReference type="Pfam" id="PF04998">
    <property type="entry name" value="RNA_pol_Rpb1_5"/>
    <property type="match status" value="1"/>
</dbReference>
<keyword evidence="9" id="KW-1185">Reference proteome</keyword>
<evidence type="ECO:0000256" key="1">
    <source>
        <dbReference type="ARBA" id="ARBA00012418"/>
    </source>
</evidence>
<keyword evidence="4 8" id="KW-0548">Nucleotidyltransferase</keyword>
<dbReference type="InterPro" id="IPR007081">
    <property type="entry name" value="RNA_pol_Rpb1_5"/>
</dbReference>
<dbReference type="FunFam" id="3.30.1360.140:FF:000001">
    <property type="entry name" value="DNA-directed RNA polymerase subunit"/>
    <property type="match status" value="1"/>
</dbReference>
<keyword evidence="3 8" id="KW-0808">Transferase</keyword>
<protein>
    <recommendedName>
        <fullName evidence="1">DNA-directed RNA polymerase</fullName>
        <ecNumber evidence="1">2.7.7.6</ecNumber>
    </recommendedName>
</protein>
<feature type="domain" description="RNA polymerase Rpb1" evidence="7">
    <location>
        <begin position="2"/>
        <end position="235"/>
    </location>
</feature>
<dbReference type="InterPro" id="IPR038593">
    <property type="entry name" value="RNA_pol_Rpb1_7_sf"/>
</dbReference>
<gene>
    <name evidence="8" type="primary">POLR2A_1</name>
    <name evidence="8" type="ORF">OS493_037210</name>
</gene>
<dbReference type="GO" id="GO:0003899">
    <property type="term" value="F:DNA-directed RNA polymerase activity"/>
    <property type="evidence" value="ECO:0007669"/>
    <property type="project" value="UniProtKB-EC"/>
</dbReference>
<dbReference type="PANTHER" id="PTHR19376">
    <property type="entry name" value="DNA-DIRECTED RNA POLYMERASE"/>
    <property type="match status" value="1"/>
</dbReference>
<evidence type="ECO:0000256" key="3">
    <source>
        <dbReference type="ARBA" id="ARBA00022679"/>
    </source>
</evidence>
<dbReference type="OrthoDB" id="270392at2759"/>
<dbReference type="InterPro" id="IPR045867">
    <property type="entry name" value="DNA-dir_RpoC_beta_prime"/>
</dbReference>
<evidence type="ECO:0000313" key="9">
    <source>
        <dbReference type="Proteomes" id="UP001163046"/>
    </source>
</evidence>
<organism evidence="8 9">
    <name type="scientific">Desmophyllum pertusum</name>
    <dbReference type="NCBI Taxonomy" id="174260"/>
    <lineage>
        <taxon>Eukaryota</taxon>
        <taxon>Metazoa</taxon>
        <taxon>Cnidaria</taxon>
        <taxon>Anthozoa</taxon>
        <taxon>Hexacorallia</taxon>
        <taxon>Scleractinia</taxon>
        <taxon>Caryophylliina</taxon>
        <taxon>Caryophylliidae</taxon>
        <taxon>Desmophyllum</taxon>
    </lineage>
</organism>
<name>A0A9W9YL82_9CNID</name>
<dbReference type="Proteomes" id="UP001163046">
    <property type="component" value="Unassembled WGS sequence"/>
</dbReference>
<dbReference type="EMBL" id="MU827369">
    <property type="protein sequence ID" value="KAJ7351028.1"/>
    <property type="molecule type" value="Genomic_DNA"/>
</dbReference>
<feature type="domain" description="RNA polymerase Rpb1" evidence="6">
    <location>
        <begin position="85"/>
        <end position="220"/>
    </location>
</feature>
<dbReference type="Gene3D" id="3.30.1360.140">
    <property type="match status" value="1"/>
</dbReference>
<dbReference type="EC" id="2.7.7.6" evidence="1"/>
<dbReference type="Pfam" id="PF04990">
    <property type="entry name" value="RNA_pol_Rpb1_7"/>
    <property type="match status" value="1"/>
</dbReference>
<comment type="caution">
    <text evidence="8">The sequence shown here is derived from an EMBL/GenBank/DDBJ whole genome shotgun (WGS) entry which is preliminary data.</text>
</comment>
<keyword evidence="5" id="KW-0804">Transcription</keyword>
<sequence>MVKPGEMVGALAAQSLGEPATQMTLNTFHYAGVSAKNVTLGVPRLKEIINVSKKPKTPSLTVFLIGQPARDAEKAKDVLCRLEHTTLRKVTANTAIYYDPDPQNTVVAEDQDFVNVYYEMPDFDVTRISPWLLRIELDRKRMTDKKLTMEQISEKINLGFGDDLNCIFNDDNAEKLVLRIRIMNNDDGKFQDEEEQLDKMDDDVFLRCIEANMLTDMTLQGIEAISKVYMNLPNEDNKKRVTITEEGEF</sequence>
<proteinExistence type="predicted"/>
<dbReference type="GO" id="GO:0006351">
    <property type="term" value="P:DNA-templated transcription"/>
    <property type="evidence" value="ECO:0007669"/>
    <property type="project" value="InterPro"/>
</dbReference>
<dbReference type="SUPFAM" id="SSF64484">
    <property type="entry name" value="beta and beta-prime subunits of DNA dependent RNA-polymerase"/>
    <property type="match status" value="1"/>
</dbReference>
<evidence type="ECO:0000313" key="8">
    <source>
        <dbReference type="EMBL" id="KAJ7351028.1"/>
    </source>
</evidence>
<keyword evidence="2 8" id="KW-0240">DNA-directed RNA polymerase</keyword>
<dbReference type="GO" id="GO:0005665">
    <property type="term" value="C:RNA polymerase II, core complex"/>
    <property type="evidence" value="ECO:0007669"/>
    <property type="project" value="TreeGrafter"/>
</dbReference>
<reference evidence="8" key="1">
    <citation type="submission" date="2023-01" db="EMBL/GenBank/DDBJ databases">
        <title>Genome assembly of the deep-sea coral Lophelia pertusa.</title>
        <authorList>
            <person name="Herrera S."/>
            <person name="Cordes E."/>
        </authorList>
    </citation>
    <scope>NUCLEOTIDE SEQUENCE</scope>
    <source>
        <strain evidence="8">USNM1676648</strain>
        <tissue evidence="8">Polyp</tissue>
    </source>
</reference>
<evidence type="ECO:0000259" key="7">
    <source>
        <dbReference type="Pfam" id="PF04998"/>
    </source>
</evidence>
<dbReference type="PANTHER" id="PTHR19376:SF37">
    <property type="entry name" value="DNA-DIRECTED RNA POLYMERASE II SUBUNIT RPB1"/>
    <property type="match status" value="1"/>
</dbReference>
<evidence type="ECO:0000256" key="2">
    <source>
        <dbReference type="ARBA" id="ARBA00022478"/>
    </source>
</evidence>